<gene>
    <name evidence="2" type="ORF">EJA03_06255</name>
</gene>
<evidence type="ECO:0000313" key="3">
    <source>
        <dbReference type="Proteomes" id="UP000269041"/>
    </source>
</evidence>
<feature type="coiled-coil region" evidence="1">
    <location>
        <begin position="4"/>
        <end position="31"/>
    </location>
</feature>
<proteinExistence type="predicted"/>
<comment type="caution">
    <text evidence="2">The sequence shown here is derived from an EMBL/GenBank/DDBJ whole genome shotgun (WGS) entry which is preliminary data.</text>
</comment>
<reference evidence="2 3" key="1">
    <citation type="submission" date="2018-12" db="EMBL/GenBank/DDBJ databases">
        <title>Genomic taxonomy of the Vibrionaceae family.</title>
        <authorList>
            <person name="Gomez-Gil B."/>
            <person name="Enciso-Ibarra K."/>
        </authorList>
    </citation>
    <scope>NUCLEOTIDE SEQUENCE [LARGE SCALE GENOMIC DNA]</scope>
    <source>
        <strain evidence="2 3">CAIM 594</strain>
    </source>
</reference>
<keyword evidence="3" id="KW-1185">Reference proteome</keyword>
<evidence type="ECO:0000313" key="2">
    <source>
        <dbReference type="EMBL" id="RSD31965.1"/>
    </source>
</evidence>
<dbReference type="Proteomes" id="UP000269041">
    <property type="component" value="Unassembled WGS sequence"/>
</dbReference>
<name>A0A427U5K5_9VIBR</name>
<dbReference type="RefSeq" id="WP_125320383.1">
    <property type="nucleotide sequence ID" value="NZ_AP024889.1"/>
</dbReference>
<sequence>MSELEHANAVLAEAREVLKKSEENYNKSLKLHDLSLVQHRELAYALSCLVHPSNTMEPLSDDEIEQLKQSLKNIPSMPFEFIPKEPVFANGRIIGLVDSSHERIEHREVYDIVNAINTLAIANTDVIHVFTEFYPHIEEFCVNVYGVYQDYIANPSIKPLIQELVFLADNEALEKLLSIESLLTDLIIEAREEAEAKAEVEA</sequence>
<dbReference type="OrthoDB" id="5906124at2"/>
<accession>A0A427U5K5</accession>
<dbReference type="EMBL" id="RSFA01000019">
    <property type="protein sequence ID" value="RSD31965.1"/>
    <property type="molecule type" value="Genomic_DNA"/>
</dbReference>
<evidence type="ECO:0000256" key="1">
    <source>
        <dbReference type="SAM" id="Coils"/>
    </source>
</evidence>
<organism evidence="2 3">
    <name type="scientific">Vibrio pectenicida</name>
    <dbReference type="NCBI Taxonomy" id="62763"/>
    <lineage>
        <taxon>Bacteria</taxon>
        <taxon>Pseudomonadati</taxon>
        <taxon>Pseudomonadota</taxon>
        <taxon>Gammaproteobacteria</taxon>
        <taxon>Vibrionales</taxon>
        <taxon>Vibrionaceae</taxon>
        <taxon>Vibrio</taxon>
    </lineage>
</organism>
<keyword evidence="1" id="KW-0175">Coiled coil</keyword>
<dbReference type="AlphaFoldDB" id="A0A427U5K5"/>
<protein>
    <submittedName>
        <fullName evidence="2">Uncharacterized protein</fullName>
    </submittedName>
</protein>